<comment type="pathway">
    <text evidence="8">Quinol/quinone metabolism; menaquinone biosynthesis; menaquinol from 1,4-dihydroxy-2-naphthoate: step 1/2.</text>
</comment>
<dbReference type="RefSeq" id="WP_102454940.1">
    <property type="nucleotide sequence ID" value="NZ_JABBXC010000007.1"/>
</dbReference>
<evidence type="ECO:0000256" key="2">
    <source>
        <dbReference type="ARBA" id="ARBA00022428"/>
    </source>
</evidence>
<keyword evidence="3 8" id="KW-1003">Cell membrane</keyword>
<name>A0ABX1U6D7_9VIBR</name>
<dbReference type="InterPro" id="IPR004657">
    <property type="entry name" value="MenA"/>
</dbReference>
<feature type="transmembrane region" description="Helical" evidence="8">
    <location>
        <begin position="176"/>
        <end position="195"/>
    </location>
</feature>
<keyword evidence="10" id="KW-0378">Hydrolase</keyword>
<evidence type="ECO:0000256" key="9">
    <source>
        <dbReference type="NCBIfam" id="TIGR00751"/>
    </source>
</evidence>
<keyword evidence="4 8" id="KW-0808">Transferase</keyword>
<comment type="catalytic activity">
    <reaction evidence="8">
        <text>an all-trans-polyprenyl diphosphate + 1,4-dihydroxy-2-naphthoate + H(+) = a 2-demethylmenaquinol + CO2 + diphosphate</text>
        <dbReference type="Rhea" id="RHEA:26478"/>
        <dbReference type="Rhea" id="RHEA-COMP:9563"/>
        <dbReference type="Rhea" id="RHEA-COMP:9564"/>
        <dbReference type="ChEBI" id="CHEBI:11173"/>
        <dbReference type="ChEBI" id="CHEBI:15378"/>
        <dbReference type="ChEBI" id="CHEBI:16526"/>
        <dbReference type="ChEBI" id="CHEBI:33019"/>
        <dbReference type="ChEBI" id="CHEBI:55437"/>
        <dbReference type="ChEBI" id="CHEBI:58914"/>
        <dbReference type="EC" id="2.5.1.74"/>
    </reaction>
</comment>
<reference evidence="10 11" key="1">
    <citation type="submission" date="2020-04" db="EMBL/GenBank/DDBJ databases">
        <title>WGS-Seq of Vibrio isolated by the O'Toole Lab.</title>
        <authorList>
            <person name="Mckone K.P."/>
            <person name="Whitaker R."/>
            <person name="Sevigney J.L."/>
            <person name="Herring J.B."/>
            <person name="O'Toole G."/>
        </authorList>
    </citation>
    <scope>NUCLEOTIDE SEQUENCE [LARGE SCALE GENOMIC DNA]</scope>
    <source>
        <strain evidence="10 11">BS_02</strain>
    </source>
</reference>
<evidence type="ECO:0000256" key="7">
    <source>
        <dbReference type="ARBA" id="ARBA00023136"/>
    </source>
</evidence>
<feature type="transmembrane region" description="Helical" evidence="8">
    <location>
        <begin position="276"/>
        <end position="299"/>
    </location>
</feature>
<evidence type="ECO:0000256" key="8">
    <source>
        <dbReference type="HAMAP-Rule" id="MF_01937"/>
    </source>
</evidence>
<feature type="transmembrane region" description="Helical" evidence="8">
    <location>
        <begin position="120"/>
        <end position="140"/>
    </location>
</feature>
<feature type="transmembrane region" description="Helical" evidence="8">
    <location>
        <begin position="224"/>
        <end position="241"/>
    </location>
</feature>
<dbReference type="CDD" id="cd13962">
    <property type="entry name" value="PT_UbiA_UBIAD1"/>
    <property type="match status" value="1"/>
</dbReference>
<dbReference type="PANTHER" id="PTHR13929">
    <property type="entry name" value="1,4-DIHYDROXY-2-NAPHTHOATE OCTAPRENYLTRANSFERASE"/>
    <property type="match status" value="1"/>
</dbReference>
<sequence length="300" mass="31868">MTLSVSHWLSAARPKTLPLALTSIVTGSCLAYTHQQFSWSVSVLALLTATLLQILSNLANDYGDAQQGTDNQDRLGPTRAIQSGEITAKQMKSAMVLCSLLSLAAGLTLILTSLTTMVDIGIFLGLGVLAIFCAIAYTVGKKPYGYIGLGDLSVYIFFGLLGVGGTFYLHTNAISADLFLPATATGLLAVAVLNVNNMRDIDNDRAFGKTTMAVRMGLAKAKHYHALLVLSAWLAYFIFVLNNHGSSISLLLTSLILVPSLLHLRSLNRATDSLAIAPLMAGVVKLALIANLLFSLAIIV</sequence>
<dbReference type="PIRSF" id="PIRSF005355">
    <property type="entry name" value="UBIAD1"/>
    <property type="match status" value="1"/>
</dbReference>
<dbReference type="NCBIfam" id="NF004750">
    <property type="entry name" value="PRK06080.1-2"/>
    <property type="match status" value="1"/>
</dbReference>
<protein>
    <recommendedName>
        <fullName evidence="8 9">1,4-dihydroxy-2-naphthoate octaprenyltransferase</fullName>
        <shortName evidence="8">DHNA-octaprenyltransferase</shortName>
        <ecNumber evidence="8 9">2.5.1.74</ecNumber>
    </recommendedName>
</protein>
<evidence type="ECO:0000313" key="11">
    <source>
        <dbReference type="Proteomes" id="UP000590068"/>
    </source>
</evidence>
<evidence type="ECO:0000256" key="4">
    <source>
        <dbReference type="ARBA" id="ARBA00022679"/>
    </source>
</evidence>
<dbReference type="GO" id="GO:0016787">
    <property type="term" value="F:hydrolase activity"/>
    <property type="evidence" value="ECO:0007669"/>
    <property type="project" value="UniProtKB-KW"/>
</dbReference>
<accession>A0ABX1U6D7</accession>
<keyword evidence="2 8" id="KW-0474">Menaquinone biosynthesis</keyword>
<comment type="function">
    <text evidence="8">Conversion of 1,4-dihydroxy-2-naphthoate (DHNA) to demethylmenaquinone (DMK).</text>
</comment>
<dbReference type="NCBIfam" id="TIGR00751">
    <property type="entry name" value="menA"/>
    <property type="match status" value="1"/>
</dbReference>
<organism evidence="10 11">
    <name type="scientific">Vibrio breoganii</name>
    <dbReference type="NCBI Taxonomy" id="553239"/>
    <lineage>
        <taxon>Bacteria</taxon>
        <taxon>Pseudomonadati</taxon>
        <taxon>Pseudomonadota</taxon>
        <taxon>Gammaproteobacteria</taxon>
        <taxon>Vibrionales</taxon>
        <taxon>Vibrionaceae</taxon>
        <taxon>Vibrio</taxon>
    </lineage>
</organism>
<evidence type="ECO:0000256" key="3">
    <source>
        <dbReference type="ARBA" id="ARBA00022475"/>
    </source>
</evidence>
<feature type="transmembrane region" description="Helical" evidence="8">
    <location>
        <begin position="152"/>
        <end position="170"/>
    </location>
</feature>
<evidence type="ECO:0000256" key="6">
    <source>
        <dbReference type="ARBA" id="ARBA00022989"/>
    </source>
</evidence>
<dbReference type="EMBL" id="JABCJR010000013">
    <property type="protein sequence ID" value="NMR70029.1"/>
    <property type="molecule type" value="Genomic_DNA"/>
</dbReference>
<dbReference type="InterPro" id="IPR026046">
    <property type="entry name" value="UBIAD1"/>
</dbReference>
<proteinExistence type="inferred from homology"/>
<dbReference type="GO" id="GO:0046428">
    <property type="term" value="F:1,4-dihydroxy-2-naphthoate polyprenyltransferase activity"/>
    <property type="evidence" value="ECO:0007669"/>
    <property type="project" value="UniProtKB-EC"/>
</dbReference>
<dbReference type="HAMAP" id="MF_01937">
    <property type="entry name" value="MenA_1"/>
    <property type="match status" value="1"/>
</dbReference>
<evidence type="ECO:0000256" key="1">
    <source>
        <dbReference type="ARBA" id="ARBA00004141"/>
    </source>
</evidence>
<dbReference type="Pfam" id="PF01040">
    <property type="entry name" value="UbiA"/>
    <property type="match status" value="1"/>
</dbReference>
<dbReference type="EC" id="2.5.1.74" evidence="8 9"/>
<keyword evidence="6 8" id="KW-1133">Transmembrane helix</keyword>
<comment type="similarity">
    <text evidence="8">Belongs to the MenA family. Type 1 subfamily.</text>
</comment>
<keyword evidence="7 8" id="KW-0472">Membrane</keyword>
<keyword evidence="11" id="KW-1185">Reference proteome</keyword>
<dbReference type="Gene3D" id="1.10.357.140">
    <property type="entry name" value="UbiA prenyltransferase"/>
    <property type="match status" value="1"/>
</dbReference>
<feature type="transmembrane region" description="Helical" evidence="8">
    <location>
        <begin position="41"/>
        <end position="59"/>
    </location>
</feature>
<dbReference type="PANTHER" id="PTHR13929:SF0">
    <property type="entry name" value="UBIA PRENYLTRANSFERASE DOMAIN-CONTAINING PROTEIN 1"/>
    <property type="match status" value="1"/>
</dbReference>
<dbReference type="InterPro" id="IPR000537">
    <property type="entry name" value="UbiA_prenyltransferase"/>
</dbReference>
<gene>
    <name evidence="8" type="primary">menA</name>
    <name evidence="10" type="ORF">HJ568_08555</name>
</gene>
<comment type="subcellular location">
    <subcellularLocation>
        <location evidence="8">Cell membrane</location>
        <topology evidence="8">Multi-pass membrane protein</topology>
    </subcellularLocation>
    <subcellularLocation>
        <location evidence="1">Membrane</location>
        <topology evidence="1">Multi-pass membrane protein</topology>
    </subcellularLocation>
</comment>
<evidence type="ECO:0000313" key="10">
    <source>
        <dbReference type="EMBL" id="NMR70029.1"/>
    </source>
</evidence>
<comment type="caution">
    <text evidence="10">The sequence shown here is derived from an EMBL/GenBank/DDBJ whole genome shotgun (WGS) entry which is preliminary data.</text>
</comment>
<dbReference type="InterPro" id="IPR044878">
    <property type="entry name" value="UbiA_sf"/>
</dbReference>
<dbReference type="Proteomes" id="UP000590068">
    <property type="component" value="Unassembled WGS sequence"/>
</dbReference>
<feature type="transmembrane region" description="Helical" evidence="8">
    <location>
        <begin position="94"/>
        <end position="114"/>
    </location>
</feature>
<feature type="transmembrane region" description="Helical" evidence="8">
    <location>
        <begin position="247"/>
        <end position="264"/>
    </location>
</feature>
<evidence type="ECO:0000256" key="5">
    <source>
        <dbReference type="ARBA" id="ARBA00022692"/>
    </source>
</evidence>
<keyword evidence="5 8" id="KW-0812">Transmembrane</keyword>